<feature type="signal peptide" evidence="5">
    <location>
        <begin position="1"/>
        <end position="19"/>
    </location>
</feature>
<protein>
    <submittedName>
        <fullName evidence="7">Pancreatic lipase-related protein 2</fullName>
    </submittedName>
</protein>
<evidence type="ECO:0000256" key="3">
    <source>
        <dbReference type="ARBA" id="ARBA00022525"/>
    </source>
</evidence>
<accession>A0A087TEY3</accession>
<evidence type="ECO:0000256" key="1">
    <source>
        <dbReference type="ARBA" id="ARBA00004613"/>
    </source>
</evidence>
<feature type="domain" description="Lipase" evidence="6">
    <location>
        <begin position="52"/>
        <end position="379"/>
    </location>
</feature>
<dbReference type="InterPro" id="IPR013818">
    <property type="entry name" value="Lipase"/>
</dbReference>
<dbReference type="Proteomes" id="UP000054359">
    <property type="component" value="Unassembled WGS sequence"/>
</dbReference>
<comment type="subcellular location">
    <subcellularLocation>
        <location evidence="1">Secreted</location>
    </subcellularLocation>
</comment>
<evidence type="ECO:0000313" key="7">
    <source>
        <dbReference type="EMBL" id="KFM63672.1"/>
    </source>
</evidence>
<dbReference type="InterPro" id="IPR000734">
    <property type="entry name" value="TAG_lipase"/>
</dbReference>
<dbReference type="GO" id="GO:0016298">
    <property type="term" value="F:lipase activity"/>
    <property type="evidence" value="ECO:0007669"/>
    <property type="project" value="InterPro"/>
</dbReference>
<evidence type="ECO:0000256" key="4">
    <source>
        <dbReference type="RuleBase" id="RU004262"/>
    </source>
</evidence>
<dbReference type="GO" id="GO:0016042">
    <property type="term" value="P:lipid catabolic process"/>
    <property type="evidence" value="ECO:0007669"/>
    <property type="project" value="TreeGrafter"/>
</dbReference>
<keyword evidence="3" id="KW-0964">Secreted</keyword>
<dbReference type="PRINTS" id="PR00821">
    <property type="entry name" value="TAGLIPASE"/>
</dbReference>
<evidence type="ECO:0000256" key="5">
    <source>
        <dbReference type="SAM" id="SignalP"/>
    </source>
</evidence>
<organism evidence="7 8">
    <name type="scientific">Stegodyphus mimosarum</name>
    <name type="common">African social velvet spider</name>
    <dbReference type="NCBI Taxonomy" id="407821"/>
    <lineage>
        <taxon>Eukaryota</taxon>
        <taxon>Metazoa</taxon>
        <taxon>Ecdysozoa</taxon>
        <taxon>Arthropoda</taxon>
        <taxon>Chelicerata</taxon>
        <taxon>Arachnida</taxon>
        <taxon>Araneae</taxon>
        <taxon>Araneomorphae</taxon>
        <taxon>Entelegynae</taxon>
        <taxon>Eresoidea</taxon>
        <taxon>Eresidae</taxon>
        <taxon>Stegodyphus</taxon>
    </lineage>
</organism>
<evidence type="ECO:0000313" key="8">
    <source>
        <dbReference type="Proteomes" id="UP000054359"/>
    </source>
</evidence>
<dbReference type="PANTHER" id="PTHR11610:SF178">
    <property type="entry name" value="LIPASE MEMBER H-A-LIKE PROTEIN"/>
    <property type="match status" value="1"/>
</dbReference>
<dbReference type="EMBL" id="KK114901">
    <property type="protein sequence ID" value="KFM63672.1"/>
    <property type="molecule type" value="Genomic_DNA"/>
</dbReference>
<keyword evidence="8" id="KW-1185">Reference proteome</keyword>
<dbReference type="PANTHER" id="PTHR11610">
    <property type="entry name" value="LIPASE"/>
    <property type="match status" value="1"/>
</dbReference>
<dbReference type="OrthoDB" id="6422033at2759"/>
<evidence type="ECO:0000259" key="6">
    <source>
        <dbReference type="Pfam" id="PF00151"/>
    </source>
</evidence>
<dbReference type="SUPFAM" id="SSF53474">
    <property type="entry name" value="alpha/beta-Hydrolases"/>
    <property type="match status" value="1"/>
</dbReference>
<name>A0A087TEY3_STEMI</name>
<sequence length="380" mass="42239">MMAKFTIGILLVILAAAAGKRVERRDIESNPYGPNDRYSPFGLRQPVFIVDQGELGKFSNGYPFNSPPYERIFNPLPSSRTDIGTEFRFFSPTNEDEPQYISNMNFSLWNIKDSGFKRVWKTFFLIHGYNGGNAEWQVNLKNALLKKMKCNVFVVDWSEGDGPIYEQAVANIRIVGAEVGLFIQRLVKKADLDPLFVHIIGHSLGAHASGYAGKWFRRKEKTLVSRISGLDPAGPYFNGVHKDVRLDKGDADFVDVIHTNLAGNRLSGYGLEEAIGHVDFYPNGGEDQPGCKSASEATAGIVLEAASYLNVWSLAYKYYSRGTLAPPVEEKINDLSCSHGRSYEYYTASVEDPDCKFLSLPCNSWEGYIEGACGSCNSSK</sequence>
<dbReference type="GO" id="GO:0005615">
    <property type="term" value="C:extracellular space"/>
    <property type="evidence" value="ECO:0007669"/>
    <property type="project" value="TreeGrafter"/>
</dbReference>
<keyword evidence="5" id="KW-0732">Signal</keyword>
<dbReference type="OMA" id="ETINNDC"/>
<dbReference type="InterPro" id="IPR033906">
    <property type="entry name" value="Lipase_N"/>
</dbReference>
<dbReference type="Gene3D" id="3.40.50.1820">
    <property type="entry name" value="alpha/beta hydrolase"/>
    <property type="match status" value="1"/>
</dbReference>
<comment type="similarity">
    <text evidence="2 4">Belongs to the AB hydrolase superfamily. Lipase family.</text>
</comment>
<evidence type="ECO:0000256" key="2">
    <source>
        <dbReference type="ARBA" id="ARBA00010701"/>
    </source>
</evidence>
<dbReference type="CDD" id="cd00707">
    <property type="entry name" value="Pancreat_lipase_like"/>
    <property type="match status" value="1"/>
</dbReference>
<reference evidence="7 8" key="1">
    <citation type="submission" date="2013-11" db="EMBL/GenBank/DDBJ databases">
        <title>Genome sequencing of Stegodyphus mimosarum.</title>
        <authorList>
            <person name="Bechsgaard J."/>
        </authorList>
    </citation>
    <scope>NUCLEOTIDE SEQUENCE [LARGE SCALE GENOMIC DNA]</scope>
</reference>
<proteinExistence type="inferred from homology"/>
<dbReference type="STRING" id="407821.A0A087TEY3"/>
<feature type="non-terminal residue" evidence="7">
    <location>
        <position position="380"/>
    </location>
</feature>
<dbReference type="AlphaFoldDB" id="A0A087TEY3"/>
<dbReference type="Pfam" id="PF00151">
    <property type="entry name" value="Lipase"/>
    <property type="match status" value="1"/>
</dbReference>
<dbReference type="InterPro" id="IPR029058">
    <property type="entry name" value="AB_hydrolase_fold"/>
</dbReference>
<gene>
    <name evidence="7" type="ORF">X975_00810</name>
</gene>
<feature type="chain" id="PRO_5001829591" evidence="5">
    <location>
        <begin position="20"/>
        <end position="380"/>
    </location>
</feature>